<dbReference type="EMBL" id="MDHN01000040">
    <property type="protein sequence ID" value="OFC69382.1"/>
    <property type="molecule type" value="Genomic_DNA"/>
</dbReference>
<dbReference type="InterPro" id="IPR051158">
    <property type="entry name" value="Metallophosphoesterase_sf"/>
</dbReference>
<gene>
    <name evidence="3" type="ORF">BFC18_18380</name>
</gene>
<evidence type="ECO:0000256" key="1">
    <source>
        <dbReference type="SAM" id="Phobius"/>
    </source>
</evidence>
<evidence type="ECO:0000259" key="2">
    <source>
        <dbReference type="Pfam" id="PF00149"/>
    </source>
</evidence>
<organism evidence="3 4">
    <name type="scientific">Alteromonas confluentis</name>
    <dbReference type="NCBI Taxonomy" id="1656094"/>
    <lineage>
        <taxon>Bacteria</taxon>
        <taxon>Pseudomonadati</taxon>
        <taxon>Pseudomonadota</taxon>
        <taxon>Gammaproteobacteria</taxon>
        <taxon>Alteromonadales</taxon>
        <taxon>Alteromonadaceae</taxon>
        <taxon>Alteromonas/Salinimonas group</taxon>
        <taxon>Alteromonas</taxon>
    </lineage>
</organism>
<evidence type="ECO:0000313" key="4">
    <source>
        <dbReference type="Proteomes" id="UP000175691"/>
    </source>
</evidence>
<name>A0A1E7Z7E5_9ALTE</name>
<evidence type="ECO:0000313" key="3">
    <source>
        <dbReference type="EMBL" id="OFC69382.1"/>
    </source>
</evidence>
<proteinExistence type="predicted"/>
<comment type="caution">
    <text evidence="3">The sequence shown here is derived from an EMBL/GenBank/DDBJ whole genome shotgun (WGS) entry which is preliminary data.</text>
</comment>
<dbReference type="PANTHER" id="PTHR31302:SF0">
    <property type="entry name" value="TRANSMEMBRANE PROTEIN WITH METALLOPHOSPHOESTERASE DOMAIN"/>
    <property type="match status" value="1"/>
</dbReference>
<dbReference type="Gene3D" id="3.60.21.10">
    <property type="match status" value="1"/>
</dbReference>
<feature type="transmembrane region" description="Helical" evidence="1">
    <location>
        <begin position="26"/>
        <end position="48"/>
    </location>
</feature>
<dbReference type="STRING" id="1656094.BFC18_18380"/>
<dbReference type="InterPro" id="IPR004843">
    <property type="entry name" value="Calcineurin-like_PHP"/>
</dbReference>
<dbReference type="AlphaFoldDB" id="A0A1E7Z7E5"/>
<dbReference type="InterPro" id="IPR029052">
    <property type="entry name" value="Metallo-depent_PP-like"/>
</dbReference>
<protein>
    <recommendedName>
        <fullName evidence="2">Calcineurin-like phosphoesterase domain-containing protein</fullName>
    </recommendedName>
</protein>
<dbReference type="Proteomes" id="UP000175691">
    <property type="component" value="Unassembled WGS sequence"/>
</dbReference>
<sequence>MFFIYTFIPALIVFLRTRNLFRQPTLTIILAFVLVAICEFHLWCLLIFGNMFSPEIPRSIIILWMWCFGGITFLSLLVVVEFGVAKLISVFSRKSLALNKFSFFTLVIVALSLSASGIYNATSQPSIKSISVSLPGLPTSFDGYKISLLSDLHISQLLDSAWAEQVVSTTNQLQSDLILIAGDLSDGYLADRRVDMAPLSQLDAADGVYAVFGNHEYYFDYDNWRHFYKSLPIQFLENQHIILDKNDDKLVLLGLPDDIAATQGAAMPALETALSGTPEGATKILLVHKPVDGLNASKHGIALQLSGHTHGGMIRPLGLLAGPANNGFVRGLYDVGNMKLYVNAGTGIWTGFPFRLGVPPEITVITLRSSPAM</sequence>
<feature type="domain" description="Calcineurin-like phosphoesterase" evidence="2">
    <location>
        <begin position="145"/>
        <end position="311"/>
    </location>
</feature>
<dbReference type="SUPFAM" id="SSF56300">
    <property type="entry name" value="Metallo-dependent phosphatases"/>
    <property type="match status" value="1"/>
</dbReference>
<keyword evidence="1" id="KW-0812">Transmembrane</keyword>
<dbReference type="PANTHER" id="PTHR31302">
    <property type="entry name" value="TRANSMEMBRANE PROTEIN WITH METALLOPHOSPHOESTERASE DOMAIN-RELATED"/>
    <property type="match status" value="1"/>
</dbReference>
<accession>A0A1E7Z7E5</accession>
<dbReference type="GO" id="GO:0016787">
    <property type="term" value="F:hydrolase activity"/>
    <property type="evidence" value="ECO:0007669"/>
    <property type="project" value="InterPro"/>
</dbReference>
<feature type="transmembrane region" description="Helical" evidence="1">
    <location>
        <begin position="101"/>
        <end position="119"/>
    </location>
</feature>
<keyword evidence="1" id="KW-1133">Transmembrane helix</keyword>
<dbReference type="OrthoDB" id="9780884at2"/>
<reference evidence="3 4" key="1">
    <citation type="submission" date="2016-08" db="EMBL/GenBank/DDBJ databases">
        <authorList>
            <person name="Seilhamer J.J."/>
        </authorList>
    </citation>
    <scope>NUCLEOTIDE SEQUENCE [LARGE SCALE GENOMIC DNA]</scope>
    <source>
        <strain evidence="3 4">KCTC 42603</strain>
    </source>
</reference>
<dbReference type="Pfam" id="PF00149">
    <property type="entry name" value="Metallophos"/>
    <property type="match status" value="1"/>
</dbReference>
<keyword evidence="1" id="KW-0472">Membrane</keyword>
<dbReference type="CDD" id="cd07385">
    <property type="entry name" value="MPP_YkuE_C"/>
    <property type="match status" value="1"/>
</dbReference>
<feature type="transmembrane region" description="Helical" evidence="1">
    <location>
        <begin position="60"/>
        <end position="80"/>
    </location>
</feature>
<keyword evidence="4" id="KW-1185">Reference proteome</keyword>